<dbReference type="RefSeq" id="YP_009448707.1">
    <property type="nucleotide sequence ID" value="NC_036594.1"/>
</dbReference>
<evidence type="ECO:0000313" key="2">
    <source>
        <dbReference type="EMBL" id="SNW62405.1"/>
    </source>
</evidence>
<sequence length="97" mass="11215">MEYLSIIFIGTFTSSMVGSVIVYLFVEHKMDNEGTVIYNNINQVRRRNTSYAFIGFGILGFIISFYYILILINHMWLYMFPAMGIFLVLLNYACGSL</sequence>
<dbReference type="KEGG" id="vg:35382297"/>
<dbReference type="Proteomes" id="UP000236316">
    <property type="component" value="Segment"/>
</dbReference>
<name>A0A2I2L4C7_9VIRU</name>
<evidence type="ECO:0000256" key="1">
    <source>
        <dbReference type="SAM" id="Phobius"/>
    </source>
</evidence>
<feature type="transmembrane region" description="Helical" evidence="1">
    <location>
        <begin position="51"/>
        <end position="69"/>
    </location>
</feature>
<keyword evidence="3" id="KW-1185">Reference proteome</keyword>
<accession>A0A2I2L4C7</accession>
<gene>
    <name evidence="2" type="ORF">ORPV_501</name>
</gene>
<keyword evidence="1" id="KW-0472">Membrane</keyword>
<feature type="transmembrane region" description="Helical" evidence="1">
    <location>
        <begin position="6"/>
        <end position="26"/>
    </location>
</feature>
<feature type="transmembrane region" description="Helical" evidence="1">
    <location>
        <begin position="75"/>
        <end position="94"/>
    </location>
</feature>
<proteinExistence type="predicted"/>
<keyword evidence="1" id="KW-1133">Transmembrane helix</keyword>
<dbReference type="EMBL" id="LT906555">
    <property type="protein sequence ID" value="SNW62405.1"/>
    <property type="molecule type" value="Genomic_DNA"/>
</dbReference>
<protein>
    <submittedName>
        <fullName evidence="2">Transmembrane domain-containing protein</fullName>
    </submittedName>
</protein>
<evidence type="ECO:0000313" key="3">
    <source>
        <dbReference type="Proteomes" id="UP000236316"/>
    </source>
</evidence>
<dbReference type="GeneID" id="35382297"/>
<keyword evidence="1 2" id="KW-0812">Transmembrane</keyword>
<organism evidence="2">
    <name type="scientific">Orpheovirus IHUMI-LCC2</name>
    <dbReference type="NCBI Taxonomy" id="2023057"/>
    <lineage>
        <taxon>Viruses</taxon>
        <taxon>Varidnaviria</taxon>
        <taxon>Bamfordvirae</taxon>
        <taxon>Nucleocytoviricota</taxon>
        <taxon>Megaviricetes</taxon>
        <taxon>Pimascovirales</taxon>
        <taxon>Ocovirineae</taxon>
        <taxon>Orpheoviridae</taxon>
        <taxon>Alphaorpheovirus</taxon>
        <taxon>Alphaorpheovirus massiliense</taxon>
    </lineage>
</organism>
<reference evidence="2" key="1">
    <citation type="submission" date="2017-08" db="EMBL/GenBank/DDBJ databases">
        <authorList>
            <consortium name="Urmite Genomes"/>
        </authorList>
    </citation>
    <scope>NUCLEOTIDE SEQUENCE [LARGE SCALE GENOMIC DNA]</scope>
    <source>
        <strain evidence="2">IHUMI-LCC2</strain>
    </source>
</reference>